<evidence type="ECO:0000256" key="5">
    <source>
        <dbReference type="ARBA" id="ARBA00005072"/>
    </source>
</evidence>
<dbReference type="EC" id="2.6.1.42" evidence="17"/>
<comment type="catalytic activity">
    <reaction evidence="14 17">
        <text>L-leucine + 2-oxoglutarate = 4-methyl-2-oxopentanoate + L-glutamate</text>
        <dbReference type="Rhea" id="RHEA:18321"/>
        <dbReference type="ChEBI" id="CHEBI:16810"/>
        <dbReference type="ChEBI" id="CHEBI:17865"/>
        <dbReference type="ChEBI" id="CHEBI:29985"/>
        <dbReference type="ChEBI" id="CHEBI:57427"/>
        <dbReference type="EC" id="2.6.1.42"/>
    </reaction>
</comment>
<dbReference type="InterPro" id="IPR043132">
    <property type="entry name" value="BCAT-like_C"/>
</dbReference>
<evidence type="ECO:0000256" key="10">
    <source>
        <dbReference type="ARBA" id="ARBA00022898"/>
    </source>
</evidence>
<dbReference type="GO" id="GO:0052656">
    <property type="term" value="F:L-isoleucine-2-oxoglutarate transaminase activity"/>
    <property type="evidence" value="ECO:0007669"/>
    <property type="project" value="RHEA"/>
</dbReference>
<dbReference type="AlphaFoldDB" id="A0A0P6XIY9"/>
<dbReference type="GO" id="GO:0009097">
    <property type="term" value="P:isoleucine biosynthetic process"/>
    <property type="evidence" value="ECO:0007669"/>
    <property type="project" value="UniProtKB-UniPathway"/>
</dbReference>
<dbReference type="GO" id="GO:0052655">
    <property type="term" value="F:L-valine-2-oxoglutarate transaminase activity"/>
    <property type="evidence" value="ECO:0007669"/>
    <property type="project" value="RHEA"/>
</dbReference>
<dbReference type="Proteomes" id="UP000050544">
    <property type="component" value="Unassembled WGS sequence"/>
</dbReference>
<dbReference type="FunFam" id="3.20.10.10:FF:000002">
    <property type="entry name" value="D-alanine aminotransferase"/>
    <property type="match status" value="1"/>
</dbReference>
<comment type="cofactor">
    <cofactor evidence="1 16">
        <name>pyridoxal 5'-phosphate</name>
        <dbReference type="ChEBI" id="CHEBI:597326"/>
    </cofactor>
</comment>
<evidence type="ECO:0000256" key="2">
    <source>
        <dbReference type="ARBA" id="ARBA00003109"/>
    </source>
</evidence>
<keyword evidence="11 17" id="KW-0100">Branched-chain amino acid biosynthesis</keyword>
<dbReference type="GO" id="GO:0052654">
    <property type="term" value="F:L-leucine-2-oxoglutarate transaminase activity"/>
    <property type="evidence" value="ECO:0007669"/>
    <property type="project" value="RHEA"/>
</dbReference>
<comment type="pathway">
    <text evidence="4 17">Amino-acid biosynthesis; L-valine biosynthesis; L-valine from pyruvate: step 4/4.</text>
</comment>
<comment type="pathway">
    <text evidence="5 17">Amino-acid biosynthesis; L-leucine biosynthesis; L-leucine from 3-methyl-2-oxobutanoate: step 4/4.</text>
</comment>
<dbReference type="Pfam" id="PF01063">
    <property type="entry name" value="Aminotran_4"/>
    <property type="match status" value="1"/>
</dbReference>
<comment type="catalytic activity">
    <reaction evidence="13 17">
        <text>L-isoleucine + 2-oxoglutarate = (S)-3-methyl-2-oxopentanoate + L-glutamate</text>
        <dbReference type="Rhea" id="RHEA:24801"/>
        <dbReference type="ChEBI" id="CHEBI:16810"/>
        <dbReference type="ChEBI" id="CHEBI:29985"/>
        <dbReference type="ChEBI" id="CHEBI:35146"/>
        <dbReference type="ChEBI" id="CHEBI:58045"/>
        <dbReference type="EC" id="2.6.1.42"/>
    </reaction>
</comment>
<dbReference type="STRING" id="869279.SE15_07825"/>
<keyword evidence="8 17" id="KW-0028">Amino-acid biosynthesis</keyword>
<evidence type="ECO:0000256" key="7">
    <source>
        <dbReference type="ARBA" id="ARBA00022576"/>
    </source>
</evidence>
<keyword evidence="9 17" id="KW-0808">Transferase</keyword>
<evidence type="ECO:0000313" key="18">
    <source>
        <dbReference type="EMBL" id="KPL83159.1"/>
    </source>
</evidence>
<evidence type="ECO:0000256" key="17">
    <source>
        <dbReference type="RuleBase" id="RU364094"/>
    </source>
</evidence>
<evidence type="ECO:0000256" key="14">
    <source>
        <dbReference type="ARBA" id="ARBA00049229"/>
    </source>
</evidence>
<dbReference type="Gene3D" id="3.30.470.10">
    <property type="match status" value="1"/>
</dbReference>
<dbReference type="UniPathway" id="UPA00049">
    <property type="reaction ID" value="UER00062"/>
</dbReference>
<evidence type="ECO:0000256" key="9">
    <source>
        <dbReference type="ARBA" id="ARBA00022679"/>
    </source>
</evidence>
<dbReference type="PANTHER" id="PTHR42743:SF11">
    <property type="entry name" value="AMINODEOXYCHORISMATE LYASE"/>
    <property type="match status" value="1"/>
</dbReference>
<dbReference type="UniPathway" id="UPA00047">
    <property type="reaction ID" value="UER00058"/>
</dbReference>
<protein>
    <recommendedName>
        <fullName evidence="17">Branched-chain-amino-acid aminotransferase</fullName>
        <shortName evidence="17">BCAT</shortName>
        <ecNumber evidence="17">2.6.1.42</ecNumber>
    </recommendedName>
</protein>
<dbReference type="GO" id="GO:0009098">
    <property type="term" value="P:L-leucine biosynthetic process"/>
    <property type="evidence" value="ECO:0007669"/>
    <property type="project" value="UniProtKB-UniPathway"/>
</dbReference>
<evidence type="ECO:0000256" key="13">
    <source>
        <dbReference type="ARBA" id="ARBA00048798"/>
    </source>
</evidence>
<evidence type="ECO:0000313" key="19">
    <source>
        <dbReference type="Proteomes" id="UP000050544"/>
    </source>
</evidence>
<dbReference type="Gene3D" id="3.20.10.10">
    <property type="entry name" value="D-amino Acid Aminotransferase, subunit A, domain 2"/>
    <property type="match status" value="1"/>
</dbReference>
<dbReference type="InterPro" id="IPR043131">
    <property type="entry name" value="BCAT-like_N"/>
</dbReference>
<accession>A0A0P6XIY9</accession>
<dbReference type="SUPFAM" id="SSF56752">
    <property type="entry name" value="D-aminoacid aminotransferase-like PLP-dependent enzymes"/>
    <property type="match status" value="1"/>
</dbReference>
<keyword evidence="7 17" id="KW-0032">Aminotransferase</keyword>
<evidence type="ECO:0000256" key="6">
    <source>
        <dbReference type="ARBA" id="ARBA00009320"/>
    </source>
</evidence>
<evidence type="ECO:0000256" key="3">
    <source>
        <dbReference type="ARBA" id="ARBA00004824"/>
    </source>
</evidence>
<evidence type="ECO:0000256" key="15">
    <source>
        <dbReference type="RuleBase" id="RU004106"/>
    </source>
</evidence>
<dbReference type="EMBL" id="LGKO01000004">
    <property type="protein sequence ID" value="KPL83159.1"/>
    <property type="molecule type" value="Genomic_DNA"/>
</dbReference>
<evidence type="ECO:0000256" key="16">
    <source>
        <dbReference type="RuleBase" id="RU004516"/>
    </source>
</evidence>
<dbReference type="InterPro" id="IPR018300">
    <property type="entry name" value="Aminotrans_IV_CS"/>
</dbReference>
<keyword evidence="19" id="KW-1185">Reference proteome</keyword>
<dbReference type="InterPro" id="IPR033939">
    <property type="entry name" value="BCAT_family"/>
</dbReference>
<dbReference type="NCBIfam" id="NF005146">
    <property type="entry name" value="PRK06606.1"/>
    <property type="match status" value="1"/>
</dbReference>
<dbReference type="InterPro" id="IPR001544">
    <property type="entry name" value="Aminotrans_IV"/>
</dbReference>
<comment type="catalytic activity">
    <reaction evidence="12 17">
        <text>L-valine + 2-oxoglutarate = 3-methyl-2-oxobutanoate + L-glutamate</text>
        <dbReference type="Rhea" id="RHEA:24813"/>
        <dbReference type="ChEBI" id="CHEBI:11851"/>
        <dbReference type="ChEBI" id="CHEBI:16810"/>
        <dbReference type="ChEBI" id="CHEBI:29985"/>
        <dbReference type="ChEBI" id="CHEBI:57762"/>
        <dbReference type="EC" id="2.6.1.42"/>
    </reaction>
</comment>
<dbReference type="InterPro" id="IPR050571">
    <property type="entry name" value="Class-IV_PLP-Dep_Aminotrnsfr"/>
</dbReference>
<sequence>MEESSMAESRYIWLDGQLVEYEKATVHFLNTALHYGLGVFEGIRCYSTSRGPAIFRLKEHMERLVNSAKILGFRSLPFTADQLGEACKEVVRANGFQACYIRPLIFHESEKRDLNLDSGVARVGIAAWAWGAYLGEDSEEKGVRMNVSSYTRHHPNVMMTKAKVTGNYANSVLAKTESVRLGFDEAVMLDPQGYVAECTGENLFIVRKGVIYTPGTWAVLEGITRDSLIVLARDLGYPVVETQISRDHLYIADEMFVCGTAAEVVPVTEIDFRIIGDGKAGPVTRALARAFREVVRGEHPRSAEWLSYVNG</sequence>
<evidence type="ECO:0000256" key="8">
    <source>
        <dbReference type="ARBA" id="ARBA00022605"/>
    </source>
</evidence>
<dbReference type="CDD" id="cd01557">
    <property type="entry name" value="BCAT_beta_family"/>
    <property type="match status" value="1"/>
</dbReference>
<gene>
    <name evidence="17" type="primary">ilvE</name>
    <name evidence="18" type="ORF">SE15_07825</name>
</gene>
<dbReference type="InterPro" id="IPR036038">
    <property type="entry name" value="Aminotransferase-like"/>
</dbReference>
<dbReference type="PATRIC" id="fig|869279.4.peg.2294"/>
<keyword evidence="10 16" id="KW-0663">Pyridoxal phosphate</keyword>
<evidence type="ECO:0000256" key="4">
    <source>
        <dbReference type="ARBA" id="ARBA00004931"/>
    </source>
</evidence>
<comment type="caution">
    <text evidence="18">The sequence shown here is derived from an EMBL/GenBank/DDBJ whole genome shotgun (WGS) entry which is preliminary data.</text>
</comment>
<evidence type="ECO:0000256" key="11">
    <source>
        <dbReference type="ARBA" id="ARBA00023304"/>
    </source>
</evidence>
<dbReference type="GO" id="GO:0009099">
    <property type="term" value="P:L-valine biosynthetic process"/>
    <property type="evidence" value="ECO:0007669"/>
    <property type="project" value="UniProtKB-UniPathway"/>
</dbReference>
<dbReference type="PANTHER" id="PTHR42743">
    <property type="entry name" value="AMINO-ACID AMINOTRANSFERASE"/>
    <property type="match status" value="1"/>
</dbReference>
<dbReference type="PROSITE" id="PS00770">
    <property type="entry name" value="AA_TRANSFER_CLASS_4"/>
    <property type="match status" value="1"/>
</dbReference>
<dbReference type="InterPro" id="IPR005785">
    <property type="entry name" value="B_amino_transI"/>
</dbReference>
<dbReference type="NCBIfam" id="TIGR01122">
    <property type="entry name" value="ilvE_I"/>
    <property type="match status" value="1"/>
</dbReference>
<name>A0A0P6XIY9_9CHLR</name>
<proteinExistence type="inferred from homology"/>
<comment type="similarity">
    <text evidence="6 15">Belongs to the class-IV pyridoxal-phosphate-dependent aminotransferase family.</text>
</comment>
<evidence type="ECO:0000256" key="1">
    <source>
        <dbReference type="ARBA" id="ARBA00001933"/>
    </source>
</evidence>
<evidence type="ECO:0000256" key="12">
    <source>
        <dbReference type="ARBA" id="ARBA00048212"/>
    </source>
</evidence>
<organism evidence="18 19">
    <name type="scientific">Thermanaerothrix daxensis</name>
    <dbReference type="NCBI Taxonomy" id="869279"/>
    <lineage>
        <taxon>Bacteria</taxon>
        <taxon>Bacillati</taxon>
        <taxon>Chloroflexota</taxon>
        <taxon>Anaerolineae</taxon>
        <taxon>Anaerolineales</taxon>
        <taxon>Anaerolineaceae</taxon>
        <taxon>Thermanaerothrix</taxon>
    </lineage>
</organism>
<dbReference type="UniPathway" id="UPA00048">
    <property type="reaction ID" value="UER00073"/>
</dbReference>
<reference evidence="18 19" key="1">
    <citation type="submission" date="2015-07" db="EMBL/GenBank/DDBJ databases">
        <title>Whole genome sequence of Thermanaerothrix daxensis DSM 23592.</title>
        <authorList>
            <person name="Hemp J."/>
            <person name="Ward L.M."/>
            <person name="Pace L.A."/>
            <person name="Fischer W.W."/>
        </authorList>
    </citation>
    <scope>NUCLEOTIDE SEQUENCE [LARGE SCALE GENOMIC DNA]</scope>
    <source>
        <strain evidence="18 19">GNS-1</strain>
    </source>
</reference>
<comment type="pathway">
    <text evidence="3 17">Amino-acid biosynthesis; L-isoleucine biosynthesis; L-isoleucine from 2-oxobutanoate: step 4/4.</text>
</comment>
<comment type="function">
    <text evidence="2 17">Acts on leucine, isoleucine and valine.</text>
</comment>